<gene>
    <name evidence="1" type="primary">BnaC01g24080D</name>
    <name evidence="1" type="ORF">GSBRNA2T00024033001</name>
</gene>
<evidence type="ECO:0000313" key="2">
    <source>
        <dbReference type="Proteomes" id="UP000028999"/>
    </source>
</evidence>
<name>A0A078GGG5_BRANA</name>
<dbReference type="Gramene" id="CDY23713">
    <property type="protein sequence ID" value="CDY23713"/>
    <property type="gene ID" value="GSBRNA2T00024033001"/>
</dbReference>
<accession>A0A078GGG5</accession>
<reference evidence="1 2" key="1">
    <citation type="journal article" date="2014" name="Science">
        <title>Plant genetics. Early allopolyploid evolution in the post-Neolithic Brassica napus oilseed genome.</title>
        <authorList>
            <person name="Chalhoub B."/>
            <person name="Denoeud F."/>
            <person name="Liu S."/>
            <person name="Parkin I.A."/>
            <person name="Tang H."/>
            <person name="Wang X."/>
            <person name="Chiquet J."/>
            <person name="Belcram H."/>
            <person name="Tong C."/>
            <person name="Samans B."/>
            <person name="Correa M."/>
            <person name="Da Silva C."/>
            <person name="Just J."/>
            <person name="Falentin C."/>
            <person name="Koh C.S."/>
            <person name="Le Clainche I."/>
            <person name="Bernard M."/>
            <person name="Bento P."/>
            <person name="Noel B."/>
            <person name="Labadie K."/>
            <person name="Alberti A."/>
            <person name="Charles M."/>
            <person name="Arnaud D."/>
            <person name="Guo H."/>
            <person name="Daviaud C."/>
            <person name="Alamery S."/>
            <person name="Jabbari K."/>
            <person name="Zhao M."/>
            <person name="Edger P.P."/>
            <person name="Chelaifa H."/>
            <person name="Tack D."/>
            <person name="Lassalle G."/>
            <person name="Mestiri I."/>
            <person name="Schnel N."/>
            <person name="Le Paslier M.C."/>
            <person name="Fan G."/>
            <person name="Renault V."/>
            <person name="Bayer P.E."/>
            <person name="Golicz A.A."/>
            <person name="Manoli S."/>
            <person name="Lee T.H."/>
            <person name="Thi V.H."/>
            <person name="Chalabi S."/>
            <person name="Hu Q."/>
            <person name="Fan C."/>
            <person name="Tollenaere R."/>
            <person name="Lu Y."/>
            <person name="Battail C."/>
            <person name="Shen J."/>
            <person name="Sidebottom C.H."/>
            <person name="Wang X."/>
            <person name="Canaguier A."/>
            <person name="Chauveau A."/>
            <person name="Berard A."/>
            <person name="Deniot G."/>
            <person name="Guan M."/>
            <person name="Liu Z."/>
            <person name="Sun F."/>
            <person name="Lim Y.P."/>
            <person name="Lyons E."/>
            <person name="Town C.D."/>
            <person name="Bancroft I."/>
            <person name="Wang X."/>
            <person name="Meng J."/>
            <person name="Ma J."/>
            <person name="Pires J.C."/>
            <person name="King G.J."/>
            <person name="Brunel D."/>
            <person name="Delourme R."/>
            <person name="Renard M."/>
            <person name="Aury J.M."/>
            <person name="Adams K.L."/>
            <person name="Batley J."/>
            <person name="Snowdon R.J."/>
            <person name="Tost J."/>
            <person name="Edwards D."/>
            <person name="Zhou Y."/>
            <person name="Hua W."/>
            <person name="Sharpe A.G."/>
            <person name="Paterson A.H."/>
            <person name="Guan C."/>
            <person name="Wincker P."/>
        </authorList>
    </citation>
    <scope>NUCLEOTIDE SEQUENCE [LARGE SCALE GENOMIC DNA]</scope>
    <source>
        <strain evidence="2">cv. Darmor-bzh</strain>
    </source>
</reference>
<dbReference type="PaxDb" id="3708-A0A078GGG5"/>
<dbReference type="EMBL" id="LK032147">
    <property type="protein sequence ID" value="CDY23713.1"/>
    <property type="molecule type" value="Genomic_DNA"/>
</dbReference>
<keyword evidence="2" id="KW-1185">Reference proteome</keyword>
<sequence>MAVSSVRYAKSLGFNDTQLGCEDAGSITALILKEQQ</sequence>
<protein>
    <submittedName>
        <fullName evidence="1">BnaC01g24080D protein</fullName>
    </submittedName>
</protein>
<evidence type="ECO:0000313" key="1">
    <source>
        <dbReference type="EMBL" id="CDY23713.1"/>
    </source>
</evidence>
<organism evidence="1 2">
    <name type="scientific">Brassica napus</name>
    <name type="common">Rape</name>
    <dbReference type="NCBI Taxonomy" id="3708"/>
    <lineage>
        <taxon>Eukaryota</taxon>
        <taxon>Viridiplantae</taxon>
        <taxon>Streptophyta</taxon>
        <taxon>Embryophyta</taxon>
        <taxon>Tracheophyta</taxon>
        <taxon>Spermatophyta</taxon>
        <taxon>Magnoliopsida</taxon>
        <taxon>eudicotyledons</taxon>
        <taxon>Gunneridae</taxon>
        <taxon>Pentapetalae</taxon>
        <taxon>rosids</taxon>
        <taxon>malvids</taxon>
        <taxon>Brassicales</taxon>
        <taxon>Brassicaceae</taxon>
        <taxon>Brassiceae</taxon>
        <taxon>Brassica</taxon>
    </lineage>
</organism>
<proteinExistence type="predicted"/>
<dbReference type="AlphaFoldDB" id="A0A078GGG5"/>
<dbReference type="Proteomes" id="UP000028999">
    <property type="component" value="Unassembled WGS sequence"/>
</dbReference>